<dbReference type="HAMAP" id="MF_00691">
    <property type="entry name" value="PxpA"/>
    <property type="match status" value="1"/>
</dbReference>
<accession>A0A1G7E7C1</accession>
<dbReference type="PANTHER" id="PTHR30292">
    <property type="entry name" value="UNCHARACTERIZED PROTEIN YBGL-RELATED"/>
    <property type="match status" value="1"/>
</dbReference>
<dbReference type="GO" id="GO:0005975">
    <property type="term" value="P:carbohydrate metabolic process"/>
    <property type="evidence" value="ECO:0007669"/>
    <property type="project" value="InterPro"/>
</dbReference>
<dbReference type="InterPro" id="IPR005501">
    <property type="entry name" value="LamB/YcsF/PxpA-like"/>
</dbReference>
<keyword evidence="3" id="KW-1185">Reference proteome</keyword>
<dbReference type="NCBIfam" id="NF003814">
    <property type="entry name" value="PRK05406.1-3"/>
    <property type="match status" value="1"/>
</dbReference>
<dbReference type="Proteomes" id="UP000198781">
    <property type="component" value="Unassembled WGS sequence"/>
</dbReference>
<dbReference type="Gene3D" id="3.20.20.370">
    <property type="entry name" value="Glycoside hydrolase/deacetylase"/>
    <property type="match status" value="1"/>
</dbReference>
<dbReference type="Pfam" id="PF03746">
    <property type="entry name" value="LamB_YcsF"/>
    <property type="match status" value="1"/>
</dbReference>
<dbReference type="STRING" id="187868.SAMN05192589_1229"/>
<sequence>MKMDLNSDLGESLGAWRMGDDAAMLDIVSSANVACGFHAGDAAGILRTLREAKARNVVVGAHVAYRDLVGFGRRNMDVDSADLVADVIYQIGALQGLAKAAGTEVHYVKPHGALYNTIAHDARQARDVITALREVDDRLVLVALAGSPLIGWARDAGLRVVAEAFADRAYTPTGTLVSRREKGAVLHDSALIAERMLRLVSDGVIEAVDGSQVRIGADSICVHGDSPDAVAIARQVRQRFEQAGVTIESFAAQPVAA</sequence>
<dbReference type="EC" id="3.5.2.9" evidence="1"/>
<evidence type="ECO:0000256" key="1">
    <source>
        <dbReference type="HAMAP-Rule" id="MF_00691"/>
    </source>
</evidence>
<name>A0A1G7E7C1_9BURK</name>
<dbReference type="SUPFAM" id="SSF88713">
    <property type="entry name" value="Glycoside hydrolase/deacetylase"/>
    <property type="match status" value="1"/>
</dbReference>
<gene>
    <name evidence="1" type="primary">pxpA</name>
    <name evidence="2" type="ORF">SAMN05192589_1229</name>
</gene>
<reference evidence="2 3" key="1">
    <citation type="submission" date="2016-10" db="EMBL/GenBank/DDBJ databases">
        <authorList>
            <person name="de Groot N.N."/>
        </authorList>
    </citation>
    <scope>NUCLEOTIDE SEQUENCE [LARGE SCALE GENOMIC DNA]</scope>
    <source>
        <strain evidence="2 3">DSM 16619</strain>
    </source>
</reference>
<dbReference type="CDD" id="cd10787">
    <property type="entry name" value="LamB_YcsF_like"/>
    <property type="match status" value="1"/>
</dbReference>
<dbReference type="InterPro" id="IPR011330">
    <property type="entry name" value="Glyco_hydro/deAcase_b/a-brl"/>
</dbReference>
<comment type="similarity">
    <text evidence="1">Belongs to the LamB/PxpA family.</text>
</comment>
<organism evidence="2 3">
    <name type="scientific">Paracidovorax valerianellae</name>
    <dbReference type="NCBI Taxonomy" id="187868"/>
    <lineage>
        <taxon>Bacteria</taxon>
        <taxon>Pseudomonadati</taxon>
        <taxon>Pseudomonadota</taxon>
        <taxon>Betaproteobacteria</taxon>
        <taxon>Burkholderiales</taxon>
        <taxon>Comamonadaceae</taxon>
        <taxon>Paracidovorax</taxon>
    </lineage>
</organism>
<comment type="subunit">
    <text evidence="1">Forms a complex composed of PxpA, PxpB and PxpC.</text>
</comment>
<dbReference type="GO" id="GO:0017168">
    <property type="term" value="F:5-oxoprolinase (ATP-hydrolyzing) activity"/>
    <property type="evidence" value="ECO:0007669"/>
    <property type="project" value="UniProtKB-UniRule"/>
</dbReference>
<dbReference type="AlphaFoldDB" id="A0A1G7E7C1"/>
<proteinExistence type="inferred from homology"/>
<dbReference type="OrthoDB" id="9773478at2"/>
<protein>
    <recommendedName>
        <fullName evidence="1">5-oxoprolinase subunit A</fullName>
        <shortName evidence="1">5-OPase subunit A</shortName>
        <ecNumber evidence="1">3.5.2.9</ecNumber>
    </recommendedName>
    <alternativeName>
        <fullName evidence="1">5-oxoprolinase (ATP-hydrolyzing) subunit A</fullName>
    </alternativeName>
</protein>
<evidence type="ECO:0000313" key="2">
    <source>
        <dbReference type="EMBL" id="SDE59577.1"/>
    </source>
</evidence>
<dbReference type="PANTHER" id="PTHR30292:SF0">
    <property type="entry name" value="5-OXOPROLINASE SUBUNIT A"/>
    <property type="match status" value="1"/>
</dbReference>
<comment type="function">
    <text evidence="1">Catalyzes the cleavage of 5-oxoproline to form L-glutamate coupled to the hydrolysis of ATP to ADP and inorganic phosphate.</text>
</comment>
<dbReference type="GO" id="GO:0005524">
    <property type="term" value="F:ATP binding"/>
    <property type="evidence" value="ECO:0007669"/>
    <property type="project" value="UniProtKB-UniRule"/>
</dbReference>
<dbReference type="NCBIfam" id="NF003816">
    <property type="entry name" value="PRK05406.1-5"/>
    <property type="match status" value="1"/>
</dbReference>
<comment type="catalytic activity">
    <reaction evidence="1">
        <text>5-oxo-L-proline + ATP + 2 H2O = L-glutamate + ADP + phosphate + H(+)</text>
        <dbReference type="Rhea" id="RHEA:10348"/>
        <dbReference type="ChEBI" id="CHEBI:15377"/>
        <dbReference type="ChEBI" id="CHEBI:15378"/>
        <dbReference type="ChEBI" id="CHEBI:29985"/>
        <dbReference type="ChEBI" id="CHEBI:30616"/>
        <dbReference type="ChEBI" id="CHEBI:43474"/>
        <dbReference type="ChEBI" id="CHEBI:58402"/>
        <dbReference type="ChEBI" id="CHEBI:456216"/>
        <dbReference type="EC" id="3.5.2.9"/>
    </reaction>
</comment>
<keyword evidence="1" id="KW-0067">ATP-binding</keyword>
<dbReference type="EMBL" id="FMZC01000022">
    <property type="protein sequence ID" value="SDE59577.1"/>
    <property type="molecule type" value="Genomic_DNA"/>
</dbReference>
<evidence type="ECO:0000313" key="3">
    <source>
        <dbReference type="Proteomes" id="UP000198781"/>
    </source>
</evidence>
<keyword evidence="1" id="KW-0547">Nucleotide-binding</keyword>
<dbReference type="RefSeq" id="WP_092745939.1">
    <property type="nucleotide sequence ID" value="NZ_FMZC01000022.1"/>
</dbReference>
<keyword evidence="1" id="KW-0378">Hydrolase</keyword>